<comment type="caution">
    <text evidence="1">The sequence shown here is derived from an EMBL/GenBank/DDBJ whole genome shotgun (WGS) entry which is preliminary data.</text>
</comment>
<dbReference type="Proteomes" id="UP000004535">
    <property type="component" value="Unassembled WGS sequence"/>
</dbReference>
<dbReference type="AlphaFoldDB" id="B9BUI9"/>
<dbReference type="RefSeq" id="WP_006406734.1">
    <property type="nucleotide sequence ID" value="NZ_ACFC01000009.1"/>
</dbReference>
<evidence type="ECO:0000313" key="1">
    <source>
        <dbReference type="EMBL" id="EEE05486.1"/>
    </source>
</evidence>
<proteinExistence type="predicted"/>
<dbReference type="EMBL" id="ACFC01000009">
    <property type="protein sequence ID" value="EEE05486.1"/>
    <property type="molecule type" value="Genomic_DNA"/>
</dbReference>
<sequence length="60" mass="6284">MAGSLIESLRSDLAALHAVGAANPAVLQKFDTVLRQDVPANSRIADTTIPVRTTLKSPQG</sequence>
<reference evidence="1 2" key="1">
    <citation type="journal article" date="2012" name="J. Bacteriol.">
        <title>Draft Genome Sequence Determination for Cystic Fibrosis and Chronic Granulomatous Disease Burkholderia multivorans Isolates.</title>
        <authorList>
            <person name="Varga J.J."/>
            <person name="Losada L."/>
            <person name="Zelazny A.M."/>
            <person name="Brinkac L."/>
            <person name="Harkins D."/>
            <person name="Radune D."/>
            <person name="Hostetler J."/>
            <person name="Sampaio E.P."/>
            <person name="Ronning C.M."/>
            <person name="Nierman W.C."/>
            <person name="Greenberg D.E."/>
            <person name="Holland S.M."/>
            <person name="Goldberg J.B."/>
        </authorList>
    </citation>
    <scope>NUCLEOTIDE SEQUENCE [LARGE SCALE GENOMIC DNA]</scope>
    <source>
        <strain evidence="1 2">CGD2</strain>
    </source>
</reference>
<accession>B9BUI9</accession>
<organism evidence="1 2">
    <name type="scientific">Burkholderia multivorans CGD2</name>
    <dbReference type="NCBI Taxonomy" id="513052"/>
    <lineage>
        <taxon>Bacteria</taxon>
        <taxon>Pseudomonadati</taxon>
        <taxon>Pseudomonadota</taxon>
        <taxon>Betaproteobacteria</taxon>
        <taxon>Burkholderiales</taxon>
        <taxon>Burkholderiaceae</taxon>
        <taxon>Burkholderia</taxon>
        <taxon>Burkholderia cepacia complex</taxon>
    </lineage>
</organism>
<name>B9BUI9_9BURK</name>
<gene>
    <name evidence="1" type="ORF">BURMUCGD2_3728</name>
</gene>
<evidence type="ECO:0000313" key="2">
    <source>
        <dbReference type="Proteomes" id="UP000004535"/>
    </source>
</evidence>
<protein>
    <submittedName>
        <fullName evidence="1">Ribosome recycling factor</fullName>
    </submittedName>
</protein>